<dbReference type="Gene3D" id="3.40.630.10">
    <property type="entry name" value="Zn peptidases"/>
    <property type="match status" value="1"/>
</dbReference>
<dbReference type="Pfam" id="PF01546">
    <property type="entry name" value="Peptidase_M20"/>
    <property type="match status" value="1"/>
</dbReference>
<keyword evidence="2" id="KW-0479">Metal-binding</keyword>
<dbReference type="EMBL" id="RZNB01000001">
    <property type="protein sequence ID" value="RWZ53233.1"/>
    <property type="molecule type" value="Genomic_DNA"/>
</dbReference>
<dbReference type="InterPro" id="IPR051458">
    <property type="entry name" value="Cyt/Met_Dipeptidase"/>
</dbReference>
<protein>
    <submittedName>
        <fullName evidence="5">M20/M25/M40 family metallo-hydrolase</fullName>
    </submittedName>
</protein>
<evidence type="ECO:0000256" key="2">
    <source>
        <dbReference type="ARBA" id="ARBA00022723"/>
    </source>
</evidence>
<dbReference type="SUPFAM" id="SSF53187">
    <property type="entry name" value="Zn-dependent exopeptidases"/>
    <property type="match status" value="1"/>
</dbReference>
<dbReference type="GO" id="GO:0046872">
    <property type="term" value="F:metal ion binding"/>
    <property type="evidence" value="ECO:0007669"/>
    <property type="project" value="UniProtKB-KW"/>
</dbReference>
<dbReference type="PROSITE" id="PS00221">
    <property type="entry name" value="MIP"/>
    <property type="match status" value="1"/>
</dbReference>
<gene>
    <name evidence="5" type="ORF">ELQ90_00905</name>
</gene>
<keyword evidence="6" id="KW-1185">Reference proteome</keyword>
<dbReference type="AlphaFoldDB" id="A0A3S4DK42"/>
<evidence type="ECO:0000313" key="5">
    <source>
        <dbReference type="EMBL" id="RWZ53233.1"/>
    </source>
</evidence>
<dbReference type="InterPro" id="IPR002933">
    <property type="entry name" value="Peptidase_M20"/>
</dbReference>
<evidence type="ECO:0000256" key="1">
    <source>
        <dbReference type="ARBA" id="ARBA00022670"/>
    </source>
</evidence>
<keyword evidence="3 5" id="KW-0378">Hydrolase</keyword>
<proteinExistence type="predicted"/>
<sequence>MPSAFTPVGADPDEVRCYLEEHRAEFRAELAEWVAIPSVAGMPEHTDDVRRSADWLVARCEQLGFPTAEVWESGDSVGVFAEWIVDPDLPTALVYGHHDVRAAKAEEWTVTSPFQPALRGDRLYGRGSSDAKGQLLAHLWAIRAHLDASGDDTPAVNLRLIVEGEEELGSPHFRELLEEHRDRLSADVIVFSDTLQWRAGEPALCTSVRGMIGAELEIRGPLKDIHSGASSGPAPNPAITLATLIAALQDESGRIAFPGFYDDVIEISPQRRAELAALEYSDDDWLDRTHTETTEGEAGYSVLERLWERPSLEVVSLLAGDPLGMPRAVIPSAATVSLSIRTVEGQRVATVADQLRSFVEEHVPDGYGYGLSVAEETGQEPYRTPETWHVDALDRAMRIGYRVTSVGRMGNAGGGPADLLATLIGAPVLFFGTGLPEDYWHDSDESADLREALAGAATLAQLWLEIAAGPQPDDPS</sequence>
<organism evidence="5 6">
    <name type="scientific">Labedella phragmitis</name>
    <dbReference type="NCBI Taxonomy" id="2498849"/>
    <lineage>
        <taxon>Bacteria</taxon>
        <taxon>Bacillati</taxon>
        <taxon>Actinomycetota</taxon>
        <taxon>Actinomycetes</taxon>
        <taxon>Micrococcales</taxon>
        <taxon>Microbacteriaceae</taxon>
        <taxon>Labedella</taxon>
    </lineage>
</organism>
<accession>A0A3S4DK42</accession>
<evidence type="ECO:0000259" key="4">
    <source>
        <dbReference type="Pfam" id="PF07687"/>
    </source>
</evidence>
<dbReference type="PANTHER" id="PTHR43270">
    <property type="entry name" value="BETA-ALA-HIS DIPEPTIDASE"/>
    <property type="match status" value="1"/>
</dbReference>
<dbReference type="PANTHER" id="PTHR43270:SF12">
    <property type="entry name" value="SUCCINYL-DIAMINOPIMELATE DESUCCINYLASE"/>
    <property type="match status" value="1"/>
</dbReference>
<dbReference type="InterPro" id="IPR011650">
    <property type="entry name" value="Peptidase_M20_dimer"/>
</dbReference>
<dbReference type="Proteomes" id="UP000288547">
    <property type="component" value="Unassembled WGS sequence"/>
</dbReference>
<keyword evidence="1" id="KW-0645">Protease</keyword>
<name>A0A3S4DK42_9MICO</name>
<dbReference type="RefSeq" id="WP_128494077.1">
    <property type="nucleotide sequence ID" value="NZ_RZNB01000001.1"/>
</dbReference>
<reference evidence="5 6" key="1">
    <citation type="submission" date="2018-12" db="EMBL/GenBank/DDBJ databases">
        <authorList>
            <person name="Li F."/>
        </authorList>
    </citation>
    <scope>NUCLEOTIDE SEQUENCE [LARGE SCALE GENOMIC DNA]</scope>
    <source>
        <strain evidence="5 6">11W25H-1</strain>
    </source>
</reference>
<comment type="caution">
    <text evidence="5">The sequence shown here is derived from an EMBL/GenBank/DDBJ whole genome shotgun (WGS) entry which is preliminary data.</text>
</comment>
<dbReference type="InterPro" id="IPR022357">
    <property type="entry name" value="MIP_CS"/>
</dbReference>
<dbReference type="Pfam" id="PF07687">
    <property type="entry name" value="M20_dimer"/>
    <property type="match status" value="1"/>
</dbReference>
<dbReference type="OrthoDB" id="9761532at2"/>
<feature type="domain" description="Peptidase M20 dimerisation" evidence="4">
    <location>
        <begin position="207"/>
        <end position="365"/>
    </location>
</feature>
<dbReference type="GO" id="GO:0006508">
    <property type="term" value="P:proteolysis"/>
    <property type="evidence" value="ECO:0007669"/>
    <property type="project" value="UniProtKB-KW"/>
</dbReference>
<dbReference type="GO" id="GO:0008233">
    <property type="term" value="F:peptidase activity"/>
    <property type="evidence" value="ECO:0007669"/>
    <property type="project" value="UniProtKB-KW"/>
</dbReference>
<evidence type="ECO:0000256" key="3">
    <source>
        <dbReference type="ARBA" id="ARBA00022801"/>
    </source>
</evidence>
<dbReference type="Gene3D" id="3.30.70.360">
    <property type="match status" value="1"/>
</dbReference>
<evidence type="ECO:0000313" key="6">
    <source>
        <dbReference type="Proteomes" id="UP000288547"/>
    </source>
</evidence>